<feature type="compositionally biased region" description="Acidic residues" evidence="1">
    <location>
        <begin position="86"/>
        <end position="108"/>
    </location>
</feature>
<keyword evidence="2" id="KW-0472">Membrane</keyword>
<name>U4LKW7_PYROM</name>
<keyword evidence="2" id="KW-0812">Transmembrane</keyword>
<keyword evidence="4" id="KW-1185">Reference proteome</keyword>
<evidence type="ECO:0000256" key="1">
    <source>
        <dbReference type="SAM" id="MobiDB-lite"/>
    </source>
</evidence>
<dbReference type="Proteomes" id="UP000018144">
    <property type="component" value="Unassembled WGS sequence"/>
</dbReference>
<feature type="region of interest" description="Disordered" evidence="1">
    <location>
        <begin position="58"/>
        <end position="143"/>
    </location>
</feature>
<reference evidence="3 4" key="1">
    <citation type="journal article" date="2013" name="PLoS Genet.">
        <title>The genome and development-dependent transcriptomes of Pyronema confluens: a window into fungal evolution.</title>
        <authorList>
            <person name="Traeger S."/>
            <person name="Altegoer F."/>
            <person name="Freitag M."/>
            <person name="Gabaldon T."/>
            <person name="Kempken F."/>
            <person name="Kumar A."/>
            <person name="Marcet-Houben M."/>
            <person name="Poggeler S."/>
            <person name="Stajich J.E."/>
            <person name="Nowrousian M."/>
        </authorList>
    </citation>
    <scope>NUCLEOTIDE SEQUENCE [LARGE SCALE GENOMIC DNA]</scope>
    <source>
        <strain evidence="4">CBS 100304</strain>
        <tissue evidence="3">Vegetative mycelium</tissue>
    </source>
</reference>
<protein>
    <submittedName>
        <fullName evidence="3">Uncharacterized protein</fullName>
    </submittedName>
</protein>
<feature type="transmembrane region" description="Helical" evidence="2">
    <location>
        <begin position="20"/>
        <end position="40"/>
    </location>
</feature>
<evidence type="ECO:0000313" key="3">
    <source>
        <dbReference type="EMBL" id="CCX32222.1"/>
    </source>
</evidence>
<keyword evidence="2" id="KW-1133">Transmembrane helix</keyword>
<sequence>MFDAVPASLISTLDVFVSWFVKIALFLGITFLFPGLLYIVTDTLFYIWRTIAQSMGWYSSSPQSSPKLPRVRAQEWSSSSSGGSGDSEDSEYSESSDEDSDYNSDEDGVMLRKRSKGDFKADLREEGEGIRLRKTNNTPTTTTKMDIVETATGTEVSS</sequence>
<feature type="compositionally biased region" description="Basic and acidic residues" evidence="1">
    <location>
        <begin position="116"/>
        <end position="131"/>
    </location>
</feature>
<organism evidence="3 4">
    <name type="scientific">Pyronema omphalodes (strain CBS 100304)</name>
    <name type="common">Pyronema confluens</name>
    <dbReference type="NCBI Taxonomy" id="1076935"/>
    <lineage>
        <taxon>Eukaryota</taxon>
        <taxon>Fungi</taxon>
        <taxon>Dikarya</taxon>
        <taxon>Ascomycota</taxon>
        <taxon>Pezizomycotina</taxon>
        <taxon>Pezizomycetes</taxon>
        <taxon>Pezizales</taxon>
        <taxon>Pyronemataceae</taxon>
        <taxon>Pyronema</taxon>
    </lineage>
</organism>
<accession>U4LKW7</accession>
<dbReference type="EMBL" id="HF935733">
    <property type="protein sequence ID" value="CCX32222.1"/>
    <property type="molecule type" value="Genomic_DNA"/>
</dbReference>
<dbReference type="AlphaFoldDB" id="U4LKW7"/>
<proteinExistence type="predicted"/>
<evidence type="ECO:0000313" key="4">
    <source>
        <dbReference type="Proteomes" id="UP000018144"/>
    </source>
</evidence>
<gene>
    <name evidence="3" type="ORF">PCON_12560</name>
</gene>
<evidence type="ECO:0000256" key="2">
    <source>
        <dbReference type="SAM" id="Phobius"/>
    </source>
</evidence>